<evidence type="ECO:0000256" key="2">
    <source>
        <dbReference type="ARBA" id="ARBA00004123"/>
    </source>
</evidence>
<dbReference type="GO" id="GO:0046872">
    <property type="term" value="F:metal ion binding"/>
    <property type="evidence" value="ECO:0007669"/>
    <property type="project" value="UniProtKB-KW"/>
</dbReference>
<dbReference type="PANTHER" id="PTHR21077:SF5">
    <property type="entry name" value="CROSSOVER JUNCTION ENDONUCLEASE MMS4"/>
    <property type="match status" value="1"/>
</dbReference>
<dbReference type="Gene3D" id="3.40.50.10130">
    <property type="match status" value="1"/>
</dbReference>
<feature type="region of interest" description="Disordered" evidence="14">
    <location>
        <begin position="272"/>
        <end position="343"/>
    </location>
</feature>
<name>A0A0B1P6G8_UNCNE</name>
<comment type="caution">
    <text evidence="16">The sequence shown here is derived from an EMBL/GenBank/DDBJ whole genome shotgun (WGS) entry which is preliminary data.</text>
</comment>
<feature type="compositionally biased region" description="Basic and acidic residues" evidence="14">
    <location>
        <begin position="316"/>
        <end position="343"/>
    </location>
</feature>
<evidence type="ECO:0000256" key="7">
    <source>
        <dbReference type="ARBA" id="ARBA00022763"/>
    </source>
</evidence>
<dbReference type="GO" id="GO:0048476">
    <property type="term" value="C:Holliday junction resolvase complex"/>
    <property type="evidence" value="ECO:0007669"/>
    <property type="project" value="InterPro"/>
</dbReference>
<dbReference type="InterPro" id="IPR006166">
    <property type="entry name" value="ERCC4_domain"/>
</dbReference>
<dbReference type="OMA" id="CPHVSAD"/>
<feature type="domain" description="ERCC4" evidence="15">
    <location>
        <begin position="392"/>
        <end position="661"/>
    </location>
</feature>
<gene>
    <name evidence="16" type="ORF">EV44_g6248</name>
</gene>
<evidence type="ECO:0000259" key="15">
    <source>
        <dbReference type="SMART" id="SM00891"/>
    </source>
</evidence>
<accession>A0A0B1P6G8</accession>
<dbReference type="InterPro" id="IPR042530">
    <property type="entry name" value="EME1/EME2_C"/>
</dbReference>
<evidence type="ECO:0000313" key="16">
    <source>
        <dbReference type="EMBL" id="KHJ34267.1"/>
    </source>
</evidence>
<comment type="subcellular location">
    <subcellularLocation>
        <location evidence="2">Nucleus</location>
    </subcellularLocation>
</comment>
<evidence type="ECO:0000256" key="3">
    <source>
        <dbReference type="ARBA" id="ARBA00005313"/>
    </source>
</evidence>
<dbReference type="SMART" id="SM00891">
    <property type="entry name" value="ERCC4"/>
    <property type="match status" value="1"/>
</dbReference>
<dbReference type="GO" id="GO:0031573">
    <property type="term" value="P:mitotic intra-S DNA damage checkpoint signaling"/>
    <property type="evidence" value="ECO:0007669"/>
    <property type="project" value="TreeGrafter"/>
</dbReference>
<keyword evidence="12" id="KW-0539">Nucleus</keyword>
<dbReference type="Gene3D" id="1.10.150.670">
    <property type="entry name" value="Crossover junction endonuclease EME1, DNA-binding domain"/>
    <property type="match status" value="1"/>
</dbReference>
<feature type="compositionally biased region" description="Polar residues" evidence="14">
    <location>
        <begin position="525"/>
        <end position="540"/>
    </location>
</feature>
<dbReference type="Pfam" id="PF02732">
    <property type="entry name" value="ERCC4"/>
    <property type="match status" value="1"/>
</dbReference>
<comment type="similarity">
    <text evidence="3">Belongs to the EME1/MMS4 family.</text>
</comment>
<evidence type="ECO:0000256" key="11">
    <source>
        <dbReference type="ARBA" id="ARBA00023204"/>
    </source>
</evidence>
<sequence>MSNTIIDLCSSPEVGNNLSQKNTNETLLLRSSQRNEFLNPPSFDWYDVSPETSDREIANLRPAIANVTSLPIIPYNSEENEQLIGTQNEFIDLISDETDNTEIRFSPSSKSWLDVEQFDDKREVELDTNIDKNGLKKFLNGHSRNERNFVLDSSTLSDPFVSTPIKNQRSSSAPSVVCSRLSATTEKINSSSKFDTEFETKSTLLIREESPKPIVNNFTFNLGDARLSSSPSIISDQSYKRKEMKRKLTTVISDDEIDEAWITELVRETEKKKGKAKHSCLSKASNKSRRKKVTSLDMGRENGDVTISKSGSANLHAKEDAIKKNEEKLKQKEERRKRKEEKLELKEEKAKMKEAEKLLKIKEKEKISLKKEWENSLNKMNKLKSKVESTPEMIVDIPSCLDEKLADQVRLFLDGVKAKHSTYGNSNNIIKWRRKVQAEWDLVDNHWKPVDERIEDEKHVLYAVKCQELIELIGGLEGHDLNAFLLKLTMKFNDCKIIFLIEGLKSWLSKNKAIRDKDFTNNVRNQILNNGEPSSQSTNPRKQRTKQSHQSVYVDKNKIEDTLLRLHVAHNVLIHHTNNPHETAEWIMRFTQHISTIPYRKQFDTMNTANFCIETGQIDSGKDLKDTYILMLQQMHLVTPSIAWGIESRYGNVQALIRGLEEKGPLALEHCRKSANKNGAFTDTRIGQSISRRVYSVFLGEDAWNAEI</sequence>
<feature type="compositionally biased region" description="Basic residues" evidence="14">
    <location>
        <begin position="272"/>
        <end position="293"/>
    </location>
</feature>
<evidence type="ECO:0000313" key="17">
    <source>
        <dbReference type="Proteomes" id="UP000030854"/>
    </source>
</evidence>
<keyword evidence="9" id="KW-0460">Magnesium</keyword>
<dbReference type="EMBL" id="JNVN01000974">
    <property type="protein sequence ID" value="KHJ34267.1"/>
    <property type="molecule type" value="Genomic_DNA"/>
</dbReference>
<dbReference type="GO" id="GO:0000712">
    <property type="term" value="P:resolution of meiotic recombination intermediates"/>
    <property type="evidence" value="ECO:0007669"/>
    <property type="project" value="TreeGrafter"/>
</dbReference>
<dbReference type="GO" id="GO:0031297">
    <property type="term" value="P:replication fork processing"/>
    <property type="evidence" value="ECO:0007669"/>
    <property type="project" value="TreeGrafter"/>
</dbReference>
<reference evidence="16 17" key="1">
    <citation type="journal article" date="2014" name="BMC Genomics">
        <title>Adaptive genomic structural variation in the grape powdery mildew pathogen, Erysiphe necator.</title>
        <authorList>
            <person name="Jones L."/>
            <person name="Riaz S."/>
            <person name="Morales-Cruz A."/>
            <person name="Amrine K.C."/>
            <person name="McGuire B."/>
            <person name="Gubler W.D."/>
            <person name="Walker M.A."/>
            <person name="Cantu D."/>
        </authorList>
    </citation>
    <scope>NUCLEOTIDE SEQUENCE [LARGE SCALE GENOMIC DNA]</scope>
    <source>
        <strain evidence="17">c</strain>
    </source>
</reference>
<dbReference type="GO" id="GO:0003677">
    <property type="term" value="F:DNA binding"/>
    <property type="evidence" value="ECO:0007669"/>
    <property type="project" value="InterPro"/>
</dbReference>
<dbReference type="GO" id="GO:0008821">
    <property type="term" value="F:crossover junction DNA endonuclease activity"/>
    <property type="evidence" value="ECO:0007669"/>
    <property type="project" value="TreeGrafter"/>
</dbReference>
<evidence type="ECO:0000256" key="6">
    <source>
        <dbReference type="ARBA" id="ARBA00022759"/>
    </source>
</evidence>
<proteinExistence type="inferred from homology"/>
<keyword evidence="10" id="KW-0233">DNA recombination</keyword>
<dbReference type="Proteomes" id="UP000030854">
    <property type="component" value="Unassembled WGS sequence"/>
</dbReference>
<dbReference type="GO" id="GO:0005634">
    <property type="term" value="C:nucleus"/>
    <property type="evidence" value="ECO:0007669"/>
    <property type="project" value="UniProtKB-SubCell"/>
</dbReference>
<evidence type="ECO:0000256" key="12">
    <source>
        <dbReference type="ARBA" id="ARBA00023242"/>
    </source>
</evidence>
<keyword evidence="6" id="KW-0255">Endonuclease</keyword>
<keyword evidence="5" id="KW-0479">Metal-binding</keyword>
<keyword evidence="7" id="KW-0227">DNA damage</keyword>
<keyword evidence="11" id="KW-0234">DNA repair</keyword>
<dbReference type="GO" id="GO:0006302">
    <property type="term" value="P:double-strand break repair"/>
    <property type="evidence" value="ECO:0007669"/>
    <property type="project" value="TreeGrafter"/>
</dbReference>
<evidence type="ECO:0000256" key="14">
    <source>
        <dbReference type="SAM" id="MobiDB-lite"/>
    </source>
</evidence>
<evidence type="ECO:0000256" key="13">
    <source>
        <dbReference type="ARBA" id="ARBA00023254"/>
    </source>
</evidence>
<dbReference type="PANTHER" id="PTHR21077">
    <property type="entry name" value="EME1 PROTEIN"/>
    <property type="match status" value="1"/>
</dbReference>
<evidence type="ECO:0000256" key="4">
    <source>
        <dbReference type="ARBA" id="ARBA00022722"/>
    </source>
</evidence>
<dbReference type="InterPro" id="IPR033310">
    <property type="entry name" value="Mms4/EME1/EME2"/>
</dbReference>
<dbReference type="FunFam" id="1.10.150.670:FF:000004">
    <property type="entry name" value="Crossover junction endonuclease EME1"/>
    <property type="match status" value="1"/>
</dbReference>
<keyword evidence="8" id="KW-0378">Hydrolase</keyword>
<keyword evidence="13" id="KW-0469">Meiosis</keyword>
<evidence type="ECO:0000256" key="9">
    <source>
        <dbReference type="ARBA" id="ARBA00022842"/>
    </source>
</evidence>
<dbReference type="CDD" id="cd20085">
    <property type="entry name" value="XPF_nuclease_Mms4"/>
    <property type="match status" value="1"/>
</dbReference>
<dbReference type="STRING" id="52586.A0A0B1P6G8"/>
<dbReference type="AlphaFoldDB" id="A0A0B1P6G8"/>
<feature type="region of interest" description="Disordered" evidence="14">
    <location>
        <begin position="525"/>
        <end position="551"/>
    </location>
</feature>
<organism evidence="16 17">
    <name type="scientific">Uncinula necator</name>
    <name type="common">Grape powdery mildew</name>
    <dbReference type="NCBI Taxonomy" id="52586"/>
    <lineage>
        <taxon>Eukaryota</taxon>
        <taxon>Fungi</taxon>
        <taxon>Dikarya</taxon>
        <taxon>Ascomycota</taxon>
        <taxon>Pezizomycotina</taxon>
        <taxon>Leotiomycetes</taxon>
        <taxon>Erysiphales</taxon>
        <taxon>Erysiphaceae</taxon>
        <taxon>Erysiphe</taxon>
    </lineage>
</organism>
<keyword evidence="4" id="KW-0540">Nuclease</keyword>
<evidence type="ECO:0000256" key="1">
    <source>
        <dbReference type="ARBA" id="ARBA00001946"/>
    </source>
</evidence>
<evidence type="ECO:0000256" key="5">
    <source>
        <dbReference type="ARBA" id="ARBA00022723"/>
    </source>
</evidence>
<dbReference type="InterPro" id="IPR047521">
    <property type="entry name" value="XPF_nuclease_EME1_ascomycetes"/>
</dbReference>
<keyword evidence="17" id="KW-1185">Reference proteome</keyword>
<evidence type="ECO:0000256" key="10">
    <source>
        <dbReference type="ARBA" id="ARBA00023172"/>
    </source>
</evidence>
<evidence type="ECO:0000256" key="8">
    <source>
        <dbReference type="ARBA" id="ARBA00022801"/>
    </source>
</evidence>
<dbReference type="HOGENOM" id="CLU_013160_1_0_1"/>
<protein>
    <submittedName>
        <fullName evidence="16">Putative ercc4 domain-containing protein</fullName>
    </submittedName>
</protein>
<comment type="cofactor">
    <cofactor evidence="1">
        <name>Mg(2+)</name>
        <dbReference type="ChEBI" id="CHEBI:18420"/>
    </cofactor>
</comment>